<sequence>MPHFFMDNGLFAKNLEFINKMNPGFIENKKVDIEKAKQKNVSSDWQNEYAYWSAMEPKALFLPNLLFRNEGVTEWAKSEIEKVDIEGDIKTLINVSRDITFYNLCLKLRKNLEEIGVNPNNTETVMGTGGTSIIALGTGSGVLLNKMIRAFNPYIVHIILSTWDDYVSSFYTLDWEDLRAYLDMQGAELHVSCIKHETDLLQTLRGKGLYYLDHAYLYCSPQTDEKLKEYSKILYGQRFTNLVNYLGYTIDEYNMIIQASDTLRCCPKMFADPIDGLGGKFLVCGSGPSLDQSIEIIRELQSTHIIVCGGSSYKALVEEGIRVDFLTLMERDYDTGNDDYAGFHEKMGGTPECVHLVMASVCHFKMLETFPKSSVFFRGALTPLALFSTSSRQAIYYEGPEAVNTAFSLCAQLGADEIVLFGVDLGSVSKDEPRSGKVLGNSQRVFNMDAIGNLREEIYTCTSMISVLQVIEAKIVECQNRAKIEDIYVAPRFVNCSDGMRIKGTEASQGEEYLRKIKQERNGVEENKKQLKLEDINPEIELWWDSLHSYTKDVFWAEWKRKNPRKYTLELCEKMRNIFSNEIPWFPDMLKEFEKLYDTPRSQYEDIPRRIMRGTMLKGVLAVTQQLQIMRMEAPEKLEEYVKDSKNILISTVGEIEEQMYKVCDYIESQE</sequence>
<reference evidence="3 4" key="1">
    <citation type="journal article" date="2007" name="PLoS Genet.">
        <title>Patterns and implications of gene gain and loss in the evolution of Prochlorococcus.</title>
        <authorList>
            <person name="Kettler G.C."/>
            <person name="Martiny A.C."/>
            <person name="Huang K."/>
            <person name="Zucker J."/>
            <person name="Coleman M.L."/>
            <person name="Rodrigue S."/>
            <person name="Chen F."/>
            <person name="Lapidus A."/>
            <person name="Ferriera S."/>
            <person name="Johnson J."/>
            <person name="Steglich C."/>
            <person name="Church G.M."/>
            <person name="Richardson P."/>
            <person name="Chisholm S.W."/>
        </authorList>
    </citation>
    <scope>NUCLEOTIDE SEQUENCE [LARGE SCALE GENOMIC DNA]</scope>
    <source>
        <strain evidence="3 4">MIT 9303</strain>
    </source>
</reference>
<dbReference type="KEGG" id="pmf:P9303_01241"/>
<evidence type="ECO:0000259" key="1">
    <source>
        <dbReference type="Pfam" id="PF01973"/>
    </source>
</evidence>
<dbReference type="PANTHER" id="PTHR41786">
    <property type="entry name" value="MOTILITY ACCESSORY FACTOR MAF"/>
    <property type="match status" value="1"/>
</dbReference>
<gene>
    <name evidence="3" type="ordered locus">P9303_01241</name>
</gene>
<dbReference type="STRING" id="59922.P9303_01241"/>
<evidence type="ECO:0000259" key="2">
    <source>
        <dbReference type="Pfam" id="PF20157"/>
    </source>
</evidence>
<dbReference type="AlphaFoldDB" id="A2C5W9"/>
<dbReference type="Pfam" id="PF01973">
    <property type="entry name" value="MptE-like"/>
    <property type="match status" value="1"/>
</dbReference>
<proteinExistence type="predicted"/>
<dbReference type="HOGENOM" id="CLU_409302_0_0_3"/>
<dbReference type="InterPro" id="IPR002826">
    <property type="entry name" value="MptE-like"/>
</dbReference>
<feature type="domain" description="6-hydroxymethylpterin diphosphokinase MptE-like" evidence="1">
    <location>
        <begin position="279"/>
        <end position="426"/>
    </location>
</feature>
<accession>A2C5W9</accession>
<dbReference type="Pfam" id="PF20157">
    <property type="entry name" value="Maf_flag10_N"/>
    <property type="match status" value="1"/>
</dbReference>
<dbReference type="Proteomes" id="UP000002274">
    <property type="component" value="Chromosome"/>
</dbReference>
<evidence type="ECO:0008006" key="5">
    <source>
        <dbReference type="Google" id="ProtNLM"/>
    </source>
</evidence>
<protein>
    <recommendedName>
        <fullName evidence="5">DUF115 domain-containing protein</fullName>
    </recommendedName>
</protein>
<name>A2C5W9_PROM3</name>
<feature type="domain" description="Glycosyltransferase Maf N-terminal" evidence="2">
    <location>
        <begin position="10"/>
        <end position="222"/>
    </location>
</feature>
<dbReference type="EMBL" id="CP000554">
    <property type="protein sequence ID" value="ABM76879.1"/>
    <property type="molecule type" value="Genomic_DNA"/>
</dbReference>
<evidence type="ECO:0000313" key="3">
    <source>
        <dbReference type="EMBL" id="ABM76879.1"/>
    </source>
</evidence>
<organism evidence="3 4">
    <name type="scientific">Prochlorococcus marinus (strain MIT 9303)</name>
    <dbReference type="NCBI Taxonomy" id="59922"/>
    <lineage>
        <taxon>Bacteria</taxon>
        <taxon>Bacillati</taxon>
        <taxon>Cyanobacteriota</taxon>
        <taxon>Cyanophyceae</taxon>
        <taxon>Synechococcales</taxon>
        <taxon>Prochlorococcaceae</taxon>
        <taxon>Prochlorococcus</taxon>
    </lineage>
</organism>
<evidence type="ECO:0000313" key="4">
    <source>
        <dbReference type="Proteomes" id="UP000002274"/>
    </source>
</evidence>
<dbReference type="PANTHER" id="PTHR41786:SF1">
    <property type="entry name" value="6-HYDROXYMETHYLPTERIN DIPHOSPHOKINASE MPTE-LIKE DOMAIN-CONTAINING PROTEIN"/>
    <property type="match status" value="1"/>
</dbReference>
<dbReference type="InterPro" id="IPR045376">
    <property type="entry name" value="Maf_N"/>
</dbReference>